<sequence length="305" mass="32981">MQSLWMLVASFLFSIMGVCVKMAGEYYTTAEIVLCRGLVGVTVITAIVLLRGGTFRTPFPRDHLIRGGIGVISLWMWFYSFSLLPVATATTLNYMSSIWIAAMLFAAGWWKGNKKFEWGLAGTVLLSFIGVALLMRPSLNAEQLVGGAIALFSGVLSAMVYLQVRKLGLLGEPEYRVVFYFSLTGVVAGLVGNVFVGKMPLLHAHTPTGAFLVIMIGLTATLAQIAMTRAYRLGNTLVTANLQYTGIVFSSLFGVVIWNDAPGWLGWTGIAIILASGILATYHNQRTSQSAAKNVPKVDPIATEV</sequence>
<feature type="transmembrane region" description="Helical" evidence="5">
    <location>
        <begin position="176"/>
        <end position="196"/>
    </location>
</feature>
<name>A0A246WMC8_9BURK</name>
<dbReference type="EMBL" id="NJGU01000010">
    <property type="protein sequence ID" value="OWY27515.1"/>
    <property type="molecule type" value="Genomic_DNA"/>
</dbReference>
<dbReference type="AlphaFoldDB" id="A0A246WMC8"/>
<organism evidence="8 9">
    <name type="scientific">Herbaspirillum robiniae</name>
    <dbReference type="NCBI Taxonomy" id="2014887"/>
    <lineage>
        <taxon>Bacteria</taxon>
        <taxon>Pseudomonadati</taxon>
        <taxon>Pseudomonadota</taxon>
        <taxon>Betaproteobacteria</taxon>
        <taxon>Burkholderiales</taxon>
        <taxon>Oxalobacteraceae</taxon>
        <taxon>Herbaspirillum</taxon>
    </lineage>
</organism>
<evidence type="ECO:0000256" key="1">
    <source>
        <dbReference type="ARBA" id="ARBA00004141"/>
    </source>
</evidence>
<dbReference type="PANTHER" id="PTHR22911:SF6">
    <property type="entry name" value="SOLUTE CARRIER FAMILY 35 MEMBER G1"/>
    <property type="match status" value="1"/>
</dbReference>
<reference evidence="8 9" key="1">
    <citation type="submission" date="2017-06" db="EMBL/GenBank/DDBJ databases">
        <title>Herbaspirillum phytohormonus sp. nov., isolated from the root nodule of Robinia pseudoacacia in lead-zinc mine.</title>
        <authorList>
            <person name="Fan M."/>
            <person name="Lin Y."/>
        </authorList>
    </citation>
    <scope>NUCLEOTIDE SEQUENCE [LARGE SCALE GENOMIC DNA]</scope>
    <source>
        <strain evidence="8 9">HZ10</strain>
    </source>
</reference>
<keyword evidence="2 5" id="KW-0812">Transmembrane</keyword>
<accession>A0A246WMC8</accession>
<feature type="domain" description="EamA" evidence="6">
    <location>
        <begin position="4"/>
        <end position="135"/>
    </location>
</feature>
<keyword evidence="10" id="KW-1185">Reference proteome</keyword>
<dbReference type="EMBL" id="JABFMT010000021">
    <property type="protein sequence ID" value="NUU03440.1"/>
    <property type="molecule type" value="Genomic_DNA"/>
</dbReference>
<dbReference type="Proteomes" id="UP000197596">
    <property type="component" value="Unassembled WGS sequence"/>
</dbReference>
<comment type="subcellular location">
    <subcellularLocation>
        <location evidence="1">Membrane</location>
        <topology evidence="1">Multi-pass membrane protein</topology>
    </subcellularLocation>
</comment>
<evidence type="ECO:0000313" key="10">
    <source>
        <dbReference type="Proteomes" id="UP000536746"/>
    </source>
</evidence>
<evidence type="ECO:0000256" key="5">
    <source>
        <dbReference type="SAM" id="Phobius"/>
    </source>
</evidence>
<gene>
    <name evidence="8" type="ORF">CEJ42_18270</name>
    <name evidence="7" type="ORF">HNO84_17665</name>
</gene>
<keyword evidence="4 5" id="KW-0472">Membrane</keyword>
<dbReference type="OrthoDB" id="8524934at2"/>
<feature type="transmembrane region" description="Helical" evidence="5">
    <location>
        <begin position="118"/>
        <end position="138"/>
    </location>
</feature>
<feature type="transmembrane region" description="Helical" evidence="5">
    <location>
        <begin position="64"/>
        <end position="86"/>
    </location>
</feature>
<evidence type="ECO:0000313" key="9">
    <source>
        <dbReference type="Proteomes" id="UP000197596"/>
    </source>
</evidence>
<proteinExistence type="predicted"/>
<dbReference type="PANTHER" id="PTHR22911">
    <property type="entry name" value="ACYL-MALONYL CONDENSING ENZYME-RELATED"/>
    <property type="match status" value="1"/>
</dbReference>
<evidence type="ECO:0000256" key="2">
    <source>
        <dbReference type="ARBA" id="ARBA00022692"/>
    </source>
</evidence>
<reference evidence="7 10" key="2">
    <citation type="journal article" date="2020" name="Front. Plant Sci.">
        <title>Isolation of Rhizosphere Bacteria That Improve Quality and Water Stress Tolerance in Greenhouse Ornamentals.</title>
        <authorList>
            <person name="Nordstedt N.P."/>
            <person name="Jones M.L."/>
        </authorList>
    </citation>
    <scope>NUCLEOTIDE SEQUENCE [LARGE SCALE GENOMIC DNA]</scope>
    <source>
        <strain evidence="7 10">C6C2</strain>
    </source>
</reference>
<protein>
    <submittedName>
        <fullName evidence="7">DMT family transporter</fullName>
    </submittedName>
    <submittedName>
        <fullName evidence="8">EamA family transporter</fullName>
    </submittedName>
</protein>
<feature type="transmembrane region" description="Helical" evidence="5">
    <location>
        <begin position="208"/>
        <end position="226"/>
    </location>
</feature>
<feature type="transmembrane region" description="Helical" evidence="5">
    <location>
        <begin position="238"/>
        <end position="258"/>
    </location>
</feature>
<comment type="caution">
    <text evidence="8">The sequence shown here is derived from an EMBL/GenBank/DDBJ whole genome shotgun (WGS) entry which is preliminary data.</text>
</comment>
<evidence type="ECO:0000313" key="7">
    <source>
        <dbReference type="EMBL" id="NUU03440.1"/>
    </source>
</evidence>
<feature type="transmembrane region" description="Helical" evidence="5">
    <location>
        <begin position="144"/>
        <end position="164"/>
    </location>
</feature>
<feature type="transmembrane region" description="Helical" evidence="5">
    <location>
        <begin position="33"/>
        <end position="52"/>
    </location>
</feature>
<dbReference type="Pfam" id="PF00892">
    <property type="entry name" value="EamA"/>
    <property type="match status" value="1"/>
</dbReference>
<dbReference type="SUPFAM" id="SSF103481">
    <property type="entry name" value="Multidrug resistance efflux transporter EmrE"/>
    <property type="match status" value="1"/>
</dbReference>
<dbReference type="InterPro" id="IPR000620">
    <property type="entry name" value="EamA_dom"/>
</dbReference>
<keyword evidence="3 5" id="KW-1133">Transmembrane helix</keyword>
<dbReference type="Proteomes" id="UP000536746">
    <property type="component" value="Unassembled WGS sequence"/>
</dbReference>
<dbReference type="GO" id="GO:0016020">
    <property type="term" value="C:membrane"/>
    <property type="evidence" value="ECO:0007669"/>
    <property type="project" value="UniProtKB-SubCell"/>
</dbReference>
<evidence type="ECO:0000256" key="3">
    <source>
        <dbReference type="ARBA" id="ARBA00022989"/>
    </source>
</evidence>
<evidence type="ECO:0000259" key="6">
    <source>
        <dbReference type="Pfam" id="PF00892"/>
    </source>
</evidence>
<evidence type="ECO:0000313" key="8">
    <source>
        <dbReference type="EMBL" id="OWY27515.1"/>
    </source>
</evidence>
<feature type="transmembrane region" description="Helical" evidence="5">
    <location>
        <begin position="264"/>
        <end position="282"/>
    </location>
</feature>
<evidence type="ECO:0000256" key="4">
    <source>
        <dbReference type="ARBA" id="ARBA00023136"/>
    </source>
</evidence>
<dbReference type="RefSeq" id="WP_079218307.1">
    <property type="nucleotide sequence ID" value="NZ_CP018845.1"/>
</dbReference>
<dbReference type="InterPro" id="IPR037185">
    <property type="entry name" value="EmrE-like"/>
</dbReference>